<feature type="transmembrane region" description="Helical" evidence="2">
    <location>
        <begin position="169"/>
        <end position="201"/>
    </location>
</feature>
<dbReference type="KEGG" id="bbev:BBEV_1699"/>
<protein>
    <recommendedName>
        <fullName evidence="3">Predicted membrane protein YciQ-like C-terminal domain-containing protein</fullName>
    </recommendedName>
</protein>
<dbReference type="STRING" id="632773.BBEV_1699"/>
<accession>A0A1D7QVM3</accession>
<evidence type="ECO:0000256" key="1">
    <source>
        <dbReference type="SAM" id="MobiDB-lite"/>
    </source>
</evidence>
<gene>
    <name evidence="4" type="ORF">BBEV_1699</name>
</gene>
<evidence type="ECO:0000259" key="3">
    <source>
        <dbReference type="Pfam" id="PF20990"/>
    </source>
</evidence>
<sequence length="324" mass="36742">MTWLMILIFCFLAIGHAVFFVKLALMRRRLFFGTDTLDKPPGHVDPSLVLRLDGKRGVSAKNITSTLLFFVQSGYASLTRKGDKVCFHAKKAPVYTPGEYIYHFLFFEIGDDGILHVDDVYRYTESDQGRAEFLDALSQWEGKLEEELEDLHWLYVFPTFKKRMIVSHIVMLLLSAVLLFVVAWFGVFALVLTILSFILLLNEPGLTQEGEEELSRWHMYRRYLQEIDSDDHHSPENVSIHFVYAAGFGLIASLKEAFPVREASELSLRTDQFPLYFYAAPGTFALSMESLDLLRDTEDAFNQGLNPGSIPGDAASDSTGLTVE</sequence>
<dbReference type="EMBL" id="CP012502">
    <property type="protein sequence ID" value="AOM83060.1"/>
    <property type="molecule type" value="Genomic_DNA"/>
</dbReference>
<proteinExistence type="predicted"/>
<evidence type="ECO:0000313" key="5">
    <source>
        <dbReference type="Proteomes" id="UP000094463"/>
    </source>
</evidence>
<evidence type="ECO:0000313" key="4">
    <source>
        <dbReference type="EMBL" id="AOM83060.1"/>
    </source>
</evidence>
<evidence type="ECO:0000256" key="2">
    <source>
        <dbReference type="SAM" id="Phobius"/>
    </source>
</evidence>
<keyword evidence="2" id="KW-0472">Membrane</keyword>
<dbReference type="AlphaFoldDB" id="A0A1D7QVM3"/>
<keyword evidence="5" id="KW-1185">Reference proteome</keyword>
<feature type="domain" description="Predicted membrane protein YciQ-like C-terminal" evidence="3">
    <location>
        <begin position="40"/>
        <end position="250"/>
    </location>
</feature>
<keyword evidence="2" id="KW-0812">Transmembrane</keyword>
<organism evidence="4 5">
    <name type="scientific">Salisediminibacterium beveridgei</name>
    <dbReference type="NCBI Taxonomy" id="632773"/>
    <lineage>
        <taxon>Bacteria</taxon>
        <taxon>Bacillati</taxon>
        <taxon>Bacillota</taxon>
        <taxon>Bacilli</taxon>
        <taxon>Bacillales</taxon>
        <taxon>Bacillaceae</taxon>
        <taxon>Salisediminibacterium</taxon>
    </lineage>
</organism>
<dbReference type="InterPro" id="IPR048389">
    <property type="entry name" value="YciQ-like_C"/>
</dbReference>
<feature type="region of interest" description="Disordered" evidence="1">
    <location>
        <begin position="302"/>
        <end position="324"/>
    </location>
</feature>
<name>A0A1D7QVM3_9BACI</name>
<reference evidence="4 5" key="1">
    <citation type="submission" date="2015-08" db="EMBL/GenBank/DDBJ databases">
        <title>The complete genome sequence of Bacillus beveridgei MLTeJB.</title>
        <authorList>
            <person name="Hanson T.E."/>
            <person name="Mesa C."/>
            <person name="Basesman S.M."/>
            <person name="Oremland R.S."/>
        </authorList>
    </citation>
    <scope>NUCLEOTIDE SEQUENCE [LARGE SCALE GENOMIC DNA]</scope>
    <source>
        <strain evidence="4 5">MLTeJB</strain>
    </source>
</reference>
<dbReference type="RefSeq" id="WP_069365078.1">
    <property type="nucleotide sequence ID" value="NZ_CP012502.1"/>
</dbReference>
<dbReference type="Proteomes" id="UP000094463">
    <property type="component" value="Chromosome"/>
</dbReference>
<feature type="transmembrane region" description="Helical" evidence="2">
    <location>
        <begin position="6"/>
        <end position="25"/>
    </location>
</feature>
<dbReference type="OrthoDB" id="5507254at2"/>
<keyword evidence="2" id="KW-1133">Transmembrane helix</keyword>
<dbReference type="Pfam" id="PF20990">
    <property type="entry name" value="DUF2207_C"/>
    <property type="match status" value="1"/>
</dbReference>